<sequence length="194" mass="21460">MKAACAISKDPDAAPIDYRAVDLSRDLPELGRFDVIVGRRILMYLPDTSATLSRLVGLAKPGAVLAFQEHARRNVPFDHPALTLHRQLYDWTWDTVAAEGGDVTLGKNLDEKMRAHGLSIIQAYSEVVLIEPDQPSFLPTLMRVMLPRLVKRGVSTEGEVQVDTLAQRLEKEHQAFGGAIVWDQAFFVAGRVVG</sequence>
<gene>
    <name evidence="1" type="ORF">ATO67_20235</name>
</gene>
<dbReference type="Pfam" id="PF13489">
    <property type="entry name" value="Methyltransf_23"/>
    <property type="match status" value="1"/>
</dbReference>
<comment type="caution">
    <text evidence="1">The sequence shown here is derived from an EMBL/GenBank/DDBJ whole genome shotgun (WGS) entry which is preliminary data.</text>
</comment>
<dbReference type="EMBL" id="LNUW01000007">
    <property type="protein sequence ID" value="KXG87333.1"/>
    <property type="molecule type" value="Genomic_DNA"/>
</dbReference>
<dbReference type="AlphaFoldDB" id="A0A135P7E3"/>
<accession>A0A135P7E3</accession>
<dbReference type="STRING" id="2052828.ATO67_20235"/>
<evidence type="ECO:0008006" key="3">
    <source>
        <dbReference type="Google" id="ProtNLM"/>
    </source>
</evidence>
<dbReference type="InterPro" id="IPR029063">
    <property type="entry name" value="SAM-dependent_MTases_sf"/>
</dbReference>
<dbReference type="SUPFAM" id="SSF53335">
    <property type="entry name" value="S-adenosyl-L-methionine-dependent methyltransferases"/>
    <property type="match status" value="1"/>
</dbReference>
<protein>
    <recommendedName>
        <fullName evidence="3">Methyltransferase domain-containing protein</fullName>
    </recommendedName>
</protein>
<reference evidence="1 2" key="1">
    <citation type="submission" date="2015-11" db="EMBL/GenBank/DDBJ databases">
        <title>Draft genome sequence of Agrobacterium sp. R89-1.</title>
        <authorList>
            <person name="Zahradnik J."/>
            <person name="Kyslikova E."/>
            <person name="Palyzova A."/>
            <person name="Kyslik P."/>
        </authorList>
    </citation>
    <scope>NUCLEOTIDE SEQUENCE [LARGE SCALE GENOMIC DNA]</scope>
    <source>
        <strain evidence="1 2">R89-1</strain>
    </source>
</reference>
<keyword evidence="2" id="KW-1185">Reference proteome</keyword>
<evidence type="ECO:0000313" key="2">
    <source>
        <dbReference type="Proteomes" id="UP000070498"/>
    </source>
</evidence>
<dbReference type="Gene3D" id="3.40.50.150">
    <property type="entry name" value="Vaccinia Virus protein VP39"/>
    <property type="match status" value="1"/>
</dbReference>
<name>A0A135P7E3_9HYPH</name>
<dbReference type="Proteomes" id="UP000070498">
    <property type="component" value="Unassembled WGS sequence"/>
</dbReference>
<organism evidence="1 2">
    <name type="scientific">Agrobacterium bohemicum</name>
    <dbReference type="NCBI Taxonomy" id="2052828"/>
    <lineage>
        <taxon>Bacteria</taxon>
        <taxon>Pseudomonadati</taxon>
        <taxon>Pseudomonadota</taxon>
        <taxon>Alphaproteobacteria</taxon>
        <taxon>Hyphomicrobiales</taxon>
        <taxon>Rhizobiaceae</taxon>
        <taxon>Rhizobium/Agrobacterium group</taxon>
        <taxon>Agrobacterium</taxon>
    </lineage>
</organism>
<evidence type="ECO:0000313" key="1">
    <source>
        <dbReference type="EMBL" id="KXG87333.1"/>
    </source>
</evidence>
<proteinExistence type="predicted"/>